<sequence length="45" mass="5116">MANETRYRGKAPAAGALHPHRPGTHVQGNGWVMKKYRMALKRDKK</sequence>
<gene>
    <name evidence="2" type="ORF">AVDCRST_MAG56-685</name>
</gene>
<protein>
    <submittedName>
        <fullName evidence="2">Uncharacterized protein</fullName>
    </submittedName>
</protein>
<evidence type="ECO:0000256" key="1">
    <source>
        <dbReference type="SAM" id="MobiDB-lite"/>
    </source>
</evidence>
<evidence type="ECO:0000313" key="2">
    <source>
        <dbReference type="EMBL" id="CAA9219715.1"/>
    </source>
</evidence>
<name>A0A6J4HCC4_9SPHI</name>
<dbReference type="AlphaFoldDB" id="A0A6J4HCC4"/>
<feature type="region of interest" description="Disordered" evidence="1">
    <location>
        <begin position="1"/>
        <end position="30"/>
    </location>
</feature>
<dbReference type="EMBL" id="CADCTQ010000033">
    <property type="protein sequence ID" value="CAA9219715.1"/>
    <property type="molecule type" value="Genomic_DNA"/>
</dbReference>
<reference evidence="2" key="1">
    <citation type="submission" date="2020-02" db="EMBL/GenBank/DDBJ databases">
        <authorList>
            <person name="Meier V. D."/>
        </authorList>
    </citation>
    <scope>NUCLEOTIDE SEQUENCE</scope>
    <source>
        <strain evidence="2">AVDCRST_MAG56</strain>
    </source>
</reference>
<proteinExistence type="predicted"/>
<accession>A0A6J4HCC4</accession>
<organism evidence="2">
    <name type="scientific">uncultured Cytophagales bacterium</name>
    <dbReference type="NCBI Taxonomy" id="158755"/>
    <lineage>
        <taxon>Bacteria</taxon>
        <taxon>Pseudomonadati</taxon>
        <taxon>Bacteroidota</taxon>
        <taxon>Sphingobacteriia</taxon>
        <taxon>Sphingobacteriales</taxon>
        <taxon>environmental samples</taxon>
    </lineage>
</organism>